<dbReference type="PROSITE" id="PS51257">
    <property type="entry name" value="PROKAR_LIPOPROTEIN"/>
    <property type="match status" value="1"/>
</dbReference>
<comment type="caution">
    <text evidence="3">The sequence shown here is derived from an EMBL/GenBank/DDBJ whole genome shotgun (WGS) entry which is preliminary data.</text>
</comment>
<feature type="chain" id="PRO_5012721586" evidence="1">
    <location>
        <begin position="29"/>
        <end position="348"/>
    </location>
</feature>
<dbReference type="Gene3D" id="3.40.190.10">
    <property type="entry name" value="Periplasmic binding protein-like II"/>
    <property type="match status" value="2"/>
</dbReference>
<evidence type="ECO:0000256" key="1">
    <source>
        <dbReference type="SAM" id="SignalP"/>
    </source>
</evidence>
<name>A0A2A9DVU0_9MICO</name>
<dbReference type="RefSeq" id="WP_098406541.1">
    <property type="nucleotide sequence ID" value="NZ_PDJE01000001.1"/>
</dbReference>
<evidence type="ECO:0000313" key="4">
    <source>
        <dbReference type="Proteomes" id="UP000221369"/>
    </source>
</evidence>
<dbReference type="EMBL" id="PDJE01000001">
    <property type="protein sequence ID" value="PFG30029.1"/>
    <property type="molecule type" value="Genomic_DNA"/>
</dbReference>
<protein>
    <submittedName>
        <fullName evidence="3">ABC-type nitrate/sulfonate/bicarbonate transport system substrate-binding protein</fullName>
    </submittedName>
</protein>
<organism evidence="3 4">
    <name type="scientific">Paramicrobacterium agarici</name>
    <dbReference type="NCBI Taxonomy" id="630514"/>
    <lineage>
        <taxon>Bacteria</taxon>
        <taxon>Bacillati</taxon>
        <taxon>Actinomycetota</taxon>
        <taxon>Actinomycetes</taxon>
        <taxon>Micrococcales</taxon>
        <taxon>Microbacteriaceae</taxon>
        <taxon>Paramicrobacterium</taxon>
    </lineage>
</organism>
<gene>
    <name evidence="3" type="ORF">ATJ78_0949</name>
</gene>
<sequence length="348" mass="36253">MTKHSSRTIWRSLAAAAAVLSLGISATACSSGGGGGGGEDADVLNVGQISDSVAFFPLYVAEENGYFDDEGVNLGERPRLGTGAKLAAALTSGSIDIAAGVITDAFNLHENNDKTRITGSLVTEYYVDIIVGENYDGPGVDAPLEERVQSLVGKNIGITGPGSGTEALVKYLFGTIDKDPSKDSTLVNLGGSTTGAIGALSEGQVDALAFFQPVGQMAETQGVGEIYISPQRGDIPEMAGQLHGALFSTTTAIDAKPEQIQGFNKAIDSALGFIADNPDDAAKLLKTYLKATDQETVDALIKLLPEEMATSTTVPEDGYEKAVDFHVNSGLIPEGPAYSDIVWDEVKE</sequence>
<dbReference type="SUPFAM" id="SSF53850">
    <property type="entry name" value="Periplasmic binding protein-like II"/>
    <property type="match status" value="1"/>
</dbReference>
<evidence type="ECO:0000259" key="2">
    <source>
        <dbReference type="Pfam" id="PF09084"/>
    </source>
</evidence>
<dbReference type="PANTHER" id="PTHR30024">
    <property type="entry name" value="ALIPHATIC SULFONATES-BINDING PROTEIN-RELATED"/>
    <property type="match status" value="1"/>
</dbReference>
<proteinExistence type="predicted"/>
<feature type="domain" description="SsuA/THI5-like" evidence="2">
    <location>
        <begin position="55"/>
        <end position="281"/>
    </location>
</feature>
<dbReference type="Proteomes" id="UP000221369">
    <property type="component" value="Unassembled WGS sequence"/>
</dbReference>
<reference evidence="3 4" key="1">
    <citation type="submission" date="2017-10" db="EMBL/GenBank/DDBJ databases">
        <title>Sequencing the genomes of 1000 actinobacteria strains.</title>
        <authorList>
            <person name="Klenk H.-P."/>
        </authorList>
    </citation>
    <scope>NUCLEOTIDE SEQUENCE [LARGE SCALE GENOMIC DNA]</scope>
    <source>
        <strain evidence="3 4">DSM 21798</strain>
    </source>
</reference>
<feature type="signal peptide" evidence="1">
    <location>
        <begin position="1"/>
        <end position="28"/>
    </location>
</feature>
<keyword evidence="1" id="KW-0732">Signal</keyword>
<dbReference type="InterPro" id="IPR015168">
    <property type="entry name" value="SsuA/THI5"/>
</dbReference>
<dbReference type="Pfam" id="PF09084">
    <property type="entry name" value="NMT1"/>
    <property type="match status" value="1"/>
</dbReference>
<accession>A0A2A9DVU0</accession>
<keyword evidence="4" id="KW-1185">Reference proteome</keyword>
<evidence type="ECO:0000313" key="3">
    <source>
        <dbReference type="EMBL" id="PFG30029.1"/>
    </source>
</evidence>
<dbReference type="AlphaFoldDB" id="A0A2A9DVU0"/>